<keyword evidence="1" id="KW-0812">Transmembrane</keyword>
<organism evidence="2 3">
    <name type="scientific">Pristionchus entomophagus</name>
    <dbReference type="NCBI Taxonomy" id="358040"/>
    <lineage>
        <taxon>Eukaryota</taxon>
        <taxon>Metazoa</taxon>
        <taxon>Ecdysozoa</taxon>
        <taxon>Nematoda</taxon>
        <taxon>Chromadorea</taxon>
        <taxon>Rhabditida</taxon>
        <taxon>Rhabditina</taxon>
        <taxon>Diplogasteromorpha</taxon>
        <taxon>Diplogasteroidea</taxon>
        <taxon>Neodiplogasteridae</taxon>
        <taxon>Pristionchus</taxon>
    </lineage>
</organism>
<dbReference type="Proteomes" id="UP001432027">
    <property type="component" value="Unassembled WGS sequence"/>
</dbReference>
<keyword evidence="3" id="KW-1185">Reference proteome</keyword>
<keyword evidence="1" id="KW-1133">Transmembrane helix</keyword>
<evidence type="ECO:0000313" key="3">
    <source>
        <dbReference type="Proteomes" id="UP001432027"/>
    </source>
</evidence>
<name>A0AAV5SIP6_9BILA</name>
<evidence type="ECO:0008006" key="4">
    <source>
        <dbReference type="Google" id="ProtNLM"/>
    </source>
</evidence>
<protein>
    <recommendedName>
        <fullName evidence="4">G protein-coupled receptor</fullName>
    </recommendedName>
</protein>
<reference evidence="2" key="1">
    <citation type="submission" date="2023-10" db="EMBL/GenBank/DDBJ databases">
        <title>Genome assembly of Pristionchus species.</title>
        <authorList>
            <person name="Yoshida K."/>
            <person name="Sommer R.J."/>
        </authorList>
    </citation>
    <scope>NUCLEOTIDE SEQUENCE</scope>
    <source>
        <strain evidence="2">RS0144</strain>
    </source>
</reference>
<keyword evidence="1" id="KW-0472">Membrane</keyword>
<evidence type="ECO:0000256" key="1">
    <source>
        <dbReference type="SAM" id="Phobius"/>
    </source>
</evidence>
<gene>
    <name evidence="2" type="ORF">PENTCL1PPCAC_4677</name>
</gene>
<dbReference type="EMBL" id="BTSX01000002">
    <property type="protein sequence ID" value="GMS82502.1"/>
    <property type="molecule type" value="Genomic_DNA"/>
</dbReference>
<dbReference type="AlphaFoldDB" id="A0AAV5SIP6"/>
<feature type="non-terminal residue" evidence="2">
    <location>
        <position position="1"/>
    </location>
</feature>
<feature type="transmembrane region" description="Helical" evidence="1">
    <location>
        <begin position="6"/>
        <end position="33"/>
    </location>
</feature>
<accession>A0AAV5SIP6</accession>
<sequence length="117" mass="13528">GVVWNIMQTCWLLCFANFMIAVHCILWLVIWCASRPRISRPSRRTRSSSVLIIVVLAVLLLPLTCLKCRADFWSVTVLVMIPLYPRRHCHRHGRAAVWKPDAHFPPVETNNVIISIR</sequence>
<feature type="transmembrane region" description="Helical" evidence="1">
    <location>
        <begin position="45"/>
        <end position="64"/>
    </location>
</feature>
<feature type="non-terminal residue" evidence="2">
    <location>
        <position position="117"/>
    </location>
</feature>
<proteinExistence type="predicted"/>
<evidence type="ECO:0000313" key="2">
    <source>
        <dbReference type="EMBL" id="GMS82502.1"/>
    </source>
</evidence>
<comment type="caution">
    <text evidence="2">The sequence shown here is derived from an EMBL/GenBank/DDBJ whole genome shotgun (WGS) entry which is preliminary data.</text>
</comment>